<dbReference type="CDD" id="cd12885">
    <property type="entry name" value="SPRY_RanBP_like"/>
    <property type="match status" value="1"/>
</dbReference>
<keyword evidence="3" id="KW-1185">Reference proteome</keyword>
<accession>A0A914HMN5</accession>
<proteinExistence type="predicted"/>
<dbReference type="Gene3D" id="2.60.120.920">
    <property type="match status" value="1"/>
</dbReference>
<evidence type="ECO:0000259" key="2">
    <source>
        <dbReference type="PROSITE" id="PS50188"/>
    </source>
</evidence>
<protein>
    <submittedName>
        <fullName evidence="4">B30.2/SPRY domain-containing protein</fullName>
    </submittedName>
</protein>
<reference evidence="4" key="1">
    <citation type="submission" date="2022-11" db="UniProtKB">
        <authorList>
            <consortium name="WormBaseParasite"/>
        </authorList>
    </citation>
    <scope>IDENTIFICATION</scope>
</reference>
<dbReference type="SMART" id="SM00449">
    <property type="entry name" value="SPRY"/>
    <property type="match status" value="1"/>
</dbReference>
<dbReference type="InterPro" id="IPR001870">
    <property type="entry name" value="B30.2/SPRY"/>
</dbReference>
<dbReference type="InterPro" id="IPR044736">
    <property type="entry name" value="Gid1/RanBPM/SPLA_SPRY"/>
</dbReference>
<dbReference type="PROSITE" id="PS50188">
    <property type="entry name" value="B302_SPRY"/>
    <property type="match status" value="1"/>
</dbReference>
<sequence>MNSPPVDDAGFDFVTENVDTLAAERGKGHNIGEEKEVDGVEEAETKSDKLKQKNAAALQQADAVALERPFDAQKVFQQTLLKLAEYQNEQRQNQTEICVQIGELKKLVGPGAGTFCLATELITQAARANVASGEEHRKVLTEHEALRAQMAQVKELHKMQEQREAQMLLRMDKLRGAFNSMFLLLTPQNRWDVAARANVFTLVESERLIAKCRGDKHSDLFHPGGRSVFAEMPIPNKHHGIFYFELEVGAKQREDDRCTLFFGLAPRQMPLDDCVGYHKGSYAYDNWGTFWGHPVERSEYDVSDTRAVVGMPEFDLGDIVGCGVNLATRQIIYTKNGERLDTANLFVDFATDLFPCVSSFTPVDKIEANFGPNFKFNIFDGI</sequence>
<dbReference type="WBParaSite" id="Gr19_v10_g2905.t1">
    <property type="protein sequence ID" value="Gr19_v10_g2905.t1"/>
    <property type="gene ID" value="Gr19_v10_g2905"/>
</dbReference>
<evidence type="ECO:0000313" key="4">
    <source>
        <dbReference type="WBParaSite" id="Gr19_v10_g2905.t1"/>
    </source>
</evidence>
<dbReference type="Proteomes" id="UP000887572">
    <property type="component" value="Unplaced"/>
</dbReference>
<dbReference type="Pfam" id="PF00622">
    <property type="entry name" value="SPRY"/>
    <property type="match status" value="1"/>
</dbReference>
<dbReference type="InterPro" id="IPR003877">
    <property type="entry name" value="SPRY_dom"/>
</dbReference>
<dbReference type="InterPro" id="IPR043136">
    <property type="entry name" value="B30.2/SPRY_sf"/>
</dbReference>
<name>A0A914HMN5_GLORO</name>
<evidence type="ECO:0000256" key="1">
    <source>
        <dbReference type="SAM" id="MobiDB-lite"/>
    </source>
</evidence>
<organism evidence="3 4">
    <name type="scientific">Globodera rostochiensis</name>
    <name type="common">Golden nematode worm</name>
    <name type="synonym">Heterodera rostochiensis</name>
    <dbReference type="NCBI Taxonomy" id="31243"/>
    <lineage>
        <taxon>Eukaryota</taxon>
        <taxon>Metazoa</taxon>
        <taxon>Ecdysozoa</taxon>
        <taxon>Nematoda</taxon>
        <taxon>Chromadorea</taxon>
        <taxon>Rhabditida</taxon>
        <taxon>Tylenchina</taxon>
        <taxon>Tylenchomorpha</taxon>
        <taxon>Tylenchoidea</taxon>
        <taxon>Heteroderidae</taxon>
        <taxon>Heteroderinae</taxon>
        <taxon>Globodera</taxon>
    </lineage>
</organism>
<dbReference type="SUPFAM" id="SSF49899">
    <property type="entry name" value="Concanavalin A-like lectins/glucanases"/>
    <property type="match status" value="1"/>
</dbReference>
<dbReference type="AlphaFoldDB" id="A0A914HMN5"/>
<dbReference type="InterPro" id="IPR013320">
    <property type="entry name" value="ConA-like_dom_sf"/>
</dbReference>
<evidence type="ECO:0000313" key="3">
    <source>
        <dbReference type="Proteomes" id="UP000887572"/>
    </source>
</evidence>
<feature type="region of interest" description="Disordered" evidence="1">
    <location>
        <begin position="27"/>
        <end position="46"/>
    </location>
</feature>
<feature type="domain" description="B30.2/SPRY" evidence="2">
    <location>
        <begin position="169"/>
        <end position="375"/>
    </location>
</feature>